<reference evidence="1" key="1">
    <citation type="journal article" date="2020" name="Nature">
        <title>Giant virus diversity and host interactions through global metagenomics.</title>
        <authorList>
            <person name="Schulz F."/>
            <person name="Roux S."/>
            <person name="Paez-Espino D."/>
            <person name="Jungbluth S."/>
            <person name="Walsh D.A."/>
            <person name="Denef V.J."/>
            <person name="McMahon K.D."/>
            <person name="Konstantinidis K.T."/>
            <person name="Eloe-Fadrosh E.A."/>
            <person name="Kyrpides N.C."/>
            <person name="Woyke T."/>
        </authorList>
    </citation>
    <scope>NUCLEOTIDE SEQUENCE</scope>
    <source>
        <strain evidence="1">GVMAG-M-3300023179-82</strain>
    </source>
</reference>
<accession>A0A6C0H7G6</accession>
<sequence>MPYGTTFVLNKNHIWNSVYLLGRPFNFLYGSGYKRSSHIYIIYQDITILL</sequence>
<name>A0A6C0H7G6_9ZZZZ</name>
<dbReference type="AlphaFoldDB" id="A0A6C0H7G6"/>
<evidence type="ECO:0000313" key="1">
    <source>
        <dbReference type="EMBL" id="QHT76439.1"/>
    </source>
</evidence>
<organism evidence="1">
    <name type="scientific">viral metagenome</name>
    <dbReference type="NCBI Taxonomy" id="1070528"/>
    <lineage>
        <taxon>unclassified sequences</taxon>
        <taxon>metagenomes</taxon>
        <taxon>organismal metagenomes</taxon>
    </lineage>
</organism>
<proteinExistence type="predicted"/>
<protein>
    <submittedName>
        <fullName evidence="1">Uncharacterized protein</fullName>
    </submittedName>
</protein>
<dbReference type="EMBL" id="MN739896">
    <property type="protein sequence ID" value="QHT76439.1"/>
    <property type="molecule type" value="Genomic_DNA"/>
</dbReference>